<dbReference type="PANTHER" id="PTHR30329:SF21">
    <property type="entry name" value="LIPOPROTEIN YIAD-RELATED"/>
    <property type="match status" value="1"/>
</dbReference>
<evidence type="ECO:0000256" key="4">
    <source>
        <dbReference type="PROSITE-ProRule" id="PRU00473"/>
    </source>
</evidence>
<keyword evidence="8" id="KW-1185">Reference proteome</keyword>
<evidence type="ECO:0000256" key="3">
    <source>
        <dbReference type="ARBA" id="ARBA00023237"/>
    </source>
</evidence>
<dbReference type="PRINTS" id="PR01021">
    <property type="entry name" value="OMPADOMAIN"/>
</dbReference>
<accession>A0AAP2DQH6</accession>
<dbReference type="PANTHER" id="PTHR30329">
    <property type="entry name" value="STATOR ELEMENT OF FLAGELLAR MOTOR COMPLEX"/>
    <property type="match status" value="1"/>
</dbReference>
<feature type="domain" description="OmpA-like" evidence="6">
    <location>
        <begin position="540"/>
        <end position="657"/>
    </location>
</feature>
<dbReference type="InterPro" id="IPR006665">
    <property type="entry name" value="OmpA-like"/>
</dbReference>
<dbReference type="InterPro" id="IPR011659">
    <property type="entry name" value="WD40"/>
</dbReference>
<feature type="signal peptide" evidence="5">
    <location>
        <begin position="1"/>
        <end position="22"/>
    </location>
</feature>
<dbReference type="InterPro" id="IPR006664">
    <property type="entry name" value="OMP_bac"/>
</dbReference>
<evidence type="ECO:0000313" key="7">
    <source>
        <dbReference type="EMBL" id="MBT1700638.1"/>
    </source>
</evidence>
<keyword evidence="2 4" id="KW-0472">Membrane</keyword>
<dbReference type="Gene3D" id="3.30.1330.60">
    <property type="entry name" value="OmpA-like domain"/>
    <property type="match status" value="1"/>
</dbReference>
<dbReference type="InterPro" id="IPR011042">
    <property type="entry name" value="6-blade_b-propeller_TolB-like"/>
</dbReference>
<evidence type="ECO:0000256" key="5">
    <source>
        <dbReference type="SAM" id="SignalP"/>
    </source>
</evidence>
<sequence length="657" mass="74828">MKTYFFIVTIAFCLLSSILSPAQKTKKNFKKADVFELNDTLTSYSQSDIFSFPNLNKLKLYHNADGLKKIKQLETSSPASQQLYQAIRAYVKNFGVDNFAANTPMLWQLATLSQQHGPPGEAVLLYKLVLKHHRQNINGRKVQAEYDTLTRHEKDYYVPLEQYYELVAYRREIDTLQPPHGVLLKMEPWVNSPQADYGPTIGNLDSILLFTSKRNSENFGMGRQYNEDIFFTTRIGEQWDEARAFKTINTRYNEGSACLSKDGKKLYFARCNSPDSHGNCDIFEAELNVDSTWSNVKNLGNLVNSPSWDSHPSLSHSGDTLFFASDRIGGFGMSDIYYTVKEKKTGKWQRAKNIGPIINTRSSEVSPFFHHKFNVLYFSSNGQPLNFGDFDIYKSYRQAGAWGEPKNIGPLVNGPGSEYYFTIDSKSSHLYYARSEEEEVQNLDLHSFPVPMEAQPEAIAQLKGSLVDSQTKKPFKGIVSVIDLDHGVEVAPKFLRPDGSFDFKLINKRNYLLIIQGDDFFRIEEVFFMDGDMEINRETEPIESKIAFESLEFENGKADILPAMHGDLDKLANFLIDHPKFGINISGHTDSQGKEDSNLRLSQARADAIKAYLIYQFKIDAARINAHGYGSSKPIVPEQTDDDRKLNRRVEFEITRQ</sequence>
<dbReference type="Pfam" id="PF07676">
    <property type="entry name" value="PD40"/>
    <property type="match status" value="3"/>
</dbReference>
<keyword evidence="3" id="KW-0998">Cell outer membrane</keyword>
<evidence type="ECO:0000313" key="8">
    <source>
        <dbReference type="Proteomes" id="UP001319200"/>
    </source>
</evidence>
<dbReference type="Proteomes" id="UP001319200">
    <property type="component" value="Unassembled WGS sequence"/>
</dbReference>
<comment type="subcellular location">
    <subcellularLocation>
        <location evidence="1">Cell outer membrane</location>
    </subcellularLocation>
</comment>
<dbReference type="InterPro" id="IPR050330">
    <property type="entry name" value="Bact_OuterMem_StrucFunc"/>
</dbReference>
<dbReference type="RefSeq" id="WP_254169327.1">
    <property type="nucleotide sequence ID" value="NZ_JAHESF010000044.1"/>
</dbReference>
<feature type="chain" id="PRO_5042845677" evidence="5">
    <location>
        <begin position="23"/>
        <end position="657"/>
    </location>
</feature>
<dbReference type="Gene3D" id="2.120.10.30">
    <property type="entry name" value="TolB, C-terminal domain"/>
    <property type="match status" value="1"/>
</dbReference>
<proteinExistence type="predicted"/>
<gene>
    <name evidence="7" type="ORF">KK083_27360</name>
</gene>
<name>A0AAP2DQH6_9BACT</name>
<dbReference type="AlphaFoldDB" id="A0AAP2DQH6"/>
<dbReference type="GO" id="GO:0009279">
    <property type="term" value="C:cell outer membrane"/>
    <property type="evidence" value="ECO:0007669"/>
    <property type="project" value="UniProtKB-SubCell"/>
</dbReference>
<dbReference type="EMBL" id="JAHESF010000044">
    <property type="protein sequence ID" value="MBT1700638.1"/>
    <property type="molecule type" value="Genomic_DNA"/>
</dbReference>
<dbReference type="SUPFAM" id="SSF103088">
    <property type="entry name" value="OmpA-like"/>
    <property type="match status" value="1"/>
</dbReference>
<dbReference type="PROSITE" id="PS51123">
    <property type="entry name" value="OMPA_2"/>
    <property type="match status" value="1"/>
</dbReference>
<evidence type="ECO:0000256" key="2">
    <source>
        <dbReference type="ARBA" id="ARBA00023136"/>
    </source>
</evidence>
<evidence type="ECO:0000259" key="6">
    <source>
        <dbReference type="PROSITE" id="PS51123"/>
    </source>
</evidence>
<protein>
    <submittedName>
        <fullName evidence="7">OmpA family protein</fullName>
    </submittedName>
</protein>
<dbReference type="SUPFAM" id="SSF82171">
    <property type="entry name" value="DPP6 N-terminal domain-like"/>
    <property type="match status" value="1"/>
</dbReference>
<comment type="caution">
    <text evidence="7">The sequence shown here is derived from an EMBL/GenBank/DDBJ whole genome shotgun (WGS) entry which is preliminary data.</text>
</comment>
<evidence type="ECO:0000256" key="1">
    <source>
        <dbReference type="ARBA" id="ARBA00004442"/>
    </source>
</evidence>
<dbReference type="Pfam" id="PF00691">
    <property type="entry name" value="OmpA"/>
    <property type="match status" value="1"/>
</dbReference>
<organism evidence="7 8">
    <name type="scientific">Chryseosolibacter histidini</name>
    <dbReference type="NCBI Taxonomy" id="2782349"/>
    <lineage>
        <taxon>Bacteria</taxon>
        <taxon>Pseudomonadati</taxon>
        <taxon>Bacteroidota</taxon>
        <taxon>Cytophagia</taxon>
        <taxon>Cytophagales</taxon>
        <taxon>Chryseotaleaceae</taxon>
        <taxon>Chryseosolibacter</taxon>
    </lineage>
</organism>
<dbReference type="CDD" id="cd07185">
    <property type="entry name" value="OmpA_C-like"/>
    <property type="match status" value="1"/>
</dbReference>
<keyword evidence="5" id="KW-0732">Signal</keyword>
<dbReference type="InterPro" id="IPR036737">
    <property type="entry name" value="OmpA-like_sf"/>
</dbReference>
<reference evidence="7 8" key="1">
    <citation type="submission" date="2021-05" db="EMBL/GenBank/DDBJ databases">
        <title>A Polyphasic approach of four new species of the genus Ohtaekwangia: Ohtaekwangia histidinii sp. nov., Ohtaekwangia cretensis sp. nov., Ohtaekwangia indiensis sp. nov., Ohtaekwangia reichenbachii sp. nov. from diverse environment.</title>
        <authorList>
            <person name="Octaviana S."/>
        </authorList>
    </citation>
    <scope>NUCLEOTIDE SEQUENCE [LARGE SCALE GENOMIC DNA]</scope>
    <source>
        <strain evidence="7 8">PWU4</strain>
    </source>
</reference>